<proteinExistence type="predicted"/>
<keyword evidence="2" id="KW-1185">Reference proteome</keyword>
<protein>
    <submittedName>
        <fullName evidence="1">Uncharacterized protein</fullName>
    </submittedName>
</protein>
<dbReference type="EMBL" id="AP028920">
    <property type="protein sequence ID" value="BET00669.1"/>
    <property type="molecule type" value="Genomic_DNA"/>
</dbReference>
<dbReference type="Proteomes" id="UP001307889">
    <property type="component" value="Chromosome 12"/>
</dbReference>
<name>A0ABN7B8R4_9HEMI</name>
<evidence type="ECO:0000313" key="2">
    <source>
        <dbReference type="Proteomes" id="UP001307889"/>
    </source>
</evidence>
<organism evidence="1 2">
    <name type="scientific">Nesidiocoris tenuis</name>
    <dbReference type="NCBI Taxonomy" id="355587"/>
    <lineage>
        <taxon>Eukaryota</taxon>
        <taxon>Metazoa</taxon>
        <taxon>Ecdysozoa</taxon>
        <taxon>Arthropoda</taxon>
        <taxon>Hexapoda</taxon>
        <taxon>Insecta</taxon>
        <taxon>Pterygota</taxon>
        <taxon>Neoptera</taxon>
        <taxon>Paraneoptera</taxon>
        <taxon>Hemiptera</taxon>
        <taxon>Heteroptera</taxon>
        <taxon>Panheteroptera</taxon>
        <taxon>Cimicomorpha</taxon>
        <taxon>Miridae</taxon>
        <taxon>Dicyphina</taxon>
        <taxon>Nesidiocoris</taxon>
    </lineage>
</organism>
<reference evidence="1 2" key="1">
    <citation type="submission" date="2023-09" db="EMBL/GenBank/DDBJ databases">
        <title>Nesidiocoris tenuis whole genome shotgun sequence.</title>
        <authorList>
            <person name="Shibata T."/>
            <person name="Shimoda M."/>
            <person name="Kobayashi T."/>
            <person name="Uehara T."/>
        </authorList>
    </citation>
    <scope>NUCLEOTIDE SEQUENCE [LARGE SCALE GENOMIC DNA]</scope>
    <source>
        <strain evidence="1 2">Japan</strain>
    </source>
</reference>
<evidence type="ECO:0000313" key="1">
    <source>
        <dbReference type="EMBL" id="BET00669.1"/>
    </source>
</evidence>
<sequence length="84" mass="9659">MSNDVLRFAMDDHKDEARFAWGAMGDLIESSGFFPVTINVPDMISNMYEAWHQMMDFMFGSVNESAPRILEFLKALDHDLPDLE</sequence>
<gene>
    <name evidence="1" type="ORF">NTJ_13485</name>
</gene>
<accession>A0ABN7B8R4</accession>